<feature type="compositionally biased region" description="Polar residues" evidence="1">
    <location>
        <begin position="68"/>
        <end position="85"/>
    </location>
</feature>
<dbReference type="AlphaFoldDB" id="A0A5J5CA35"/>
<accession>A0A5J5CA35</accession>
<feature type="region of interest" description="Disordered" evidence="1">
    <location>
        <begin position="58"/>
        <end position="120"/>
    </location>
</feature>
<protein>
    <submittedName>
        <fullName evidence="2">Uncharacterized protein</fullName>
    </submittedName>
</protein>
<evidence type="ECO:0000313" key="2">
    <source>
        <dbReference type="EMBL" id="KAA8578562.1"/>
    </source>
</evidence>
<reference evidence="2 3" key="1">
    <citation type="submission" date="2019-08" db="EMBL/GenBank/DDBJ databases">
        <title>A chromosome-level genome assembly, high-density linkage maps, and genome scans reveal the genomic architecture of hybrid incompatibilities underlying speciation via character displacement in darters (Percidae: Etheostominae).</title>
        <authorList>
            <person name="Moran R.L."/>
            <person name="Catchen J.M."/>
            <person name="Fuller R.C."/>
        </authorList>
    </citation>
    <scope>NUCLEOTIDE SEQUENCE [LARGE SCALE GENOMIC DNA]</scope>
    <source>
        <strain evidence="2">EspeVRDwgs_2016</strain>
        <tissue evidence="2">Muscle</tissue>
    </source>
</reference>
<dbReference type="EMBL" id="VOFY01000492">
    <property type="protein sequence ID" value="KAA8578562.1"/>
    <property type="molecule type" value="Genomic_DNA"/>
</dbReference>
<proteinExistence type="predicted"/>
<keyword evidence="3" id="KW-1185">Reference proteome</keyword>
<sequence>MFSESCLKRELPWCCWVFLKVRSWGLTAIVGRLVPASGCEDDPPRPGNFLHYSSVNSPSCGGEIGPKTASSSLSNPKTSVGQLGSQEEDLDFSASQNEEEVNRIRATCKTGSSPGPIRTR</sequence>
<comment type="caution">
    <text evidence="2">The sequence shown here is derived from an EMBL/GenBank/DDBJ whole genome shotgun (WGS) entry which is preliminary data.</text>
</comment>
<dbReference type="Proteomes" id="UP000327493">
    <property type="component" value="Unassembled WGS sequence"/>
</dbReference>
<gene>
    <name evidence="2" type="ORF">FQN60_002571</name>
</gene>
<evidence type="ECO:0000313" key="3">
    <source>
        <dbReference type="Proteomes" id="UP000327493"/>
    </source>
</evidence>
<organism evidence="2 3">
    <name type="scientific">Etheostoma spectabile</name>
    <name type="common">orangethroat darter</name>
    <dbReference type="NCBI Taxonomy" id="54343"/>
    <lineage>
        <taxon>Eukaryota</taxon>
        <taxon>Metazoa</taxon>
        <taxon>Chordata</taxon>
        <taxon>Craniata</taxon>
        <taxon>Vertebrata</taxon>
        <taxon>Euteleostomi</taxon>
        <taxon>Actinopterygii</taxon>
        <taxon>Neopterygii</taxon>
        <taxon>Teleostei</taxon>
        <taxon>Neoteleostei</taxon>
        <taxon>Acanthomorphata</taxon>
        <taxon>Eupercaria</taxon>
        <taxon>Perciformes</taxon>
        <taxon>Percoidei</taxon>
        <taxon>Percidae</taxon>
        <taxon>Etheostomatinae</taxon>
        <taxon>Etheostoma</taxon>
    </lineage>
</organism>
<name>A0A5J5CA35_9PERO</name>
<evidence type="ECO:0000256" key="1">
    <source>
        <dbReference type="SAM" id="MobiDB-lite"/>
    </source>
</evidence>